<dbReference type="CDD" id="cd00610">
    <property type="entry name" value="OAT_like"/>
    <property type="match status" value="1"/>
</dbReference>
<keyword evidence="5" id="KW-1185">Reference proteome</keyword>
<dbReference type="InterPro" id="IPR015424">
    <property type="entry name" value="PyrdxlP-dep_Trfase"/>
</dbReference>
<reference evidence="5" key="1">
    <citation type="submission" date="2021-11" db="EMBL/GenBank/DDBJ databases">
        <title>Cultivation dependent microbiological survey of springs from the worlds oldest radium mine currently devoted to the extraction of radon-saturated water.</title>
        <authorList>
            <person name="Kapinusova G."/>
            <person name="Smrhova T."/>
            <person name="Strejcek M."/>
            <person name="Suman J."/>
            <person name="Jani K."/>
            <person name="Pajer P."/>
            <person name="Uhlik O."/>
        </authorList>
    </citation>
    <scope>NUCLEOTIDE SEQUENCE [LARGE SCALE GENOMIC DNA]</scope>
    <source>
        <strain evidence="5">J379</strain>
    </source>
</reference>
<keyword evidence="2 3" id="KW-0663">Pyridoxal phosphate</keyword>
<keyword evidence="4" id="KW-0032">Aminotransferase</keyword>
<protein>
    <submittedName>
        <fullName evidence="4">Aminotransferase class III-fold pyridoxal phosphate-dependent enzyme</fullName>
    </submittedName>
</protein>
<dbReference type="PANTHER" id="PTHR43094:SF1">
    <property type="entry name" value="AMINOTRANSFERASE CLASS-III"/>
    <property type="match status" value="1"/>
</dbReference>
<dbReference type="InterPro" id="IPR015421">
    <property type="entry name" value="PyrdxlP-dep_Trfase_major"/>
</dbReference>
<dbReference type="SUPFAM" id="SSF53383">
    <property type="entry name" value="PLP-dependent transferases"/>
    <property type="match status" value="1"/>
</dbReference>
<evidence type="ECO:0000313" key="4">
    <source>
        <dbReference type="EMBL" id="UUY03915.1"/>
    </source>
</evidence>
<dbReference type="EMBL" id="CP088295">
    <property type="protein sequence ID" value="UUY03915.1"/>
    <property type="molecule type" value="Genomic_DNA"/>
</dbReference>
<dbReference type="Gene3D" id="3.40.640.10">
    <property type="entry name" value="Type I PLP-dependent aspartate aminotransferase-like (Major domain)"/>
    <property type="match status" value="1"/>
</dbReference>
<evidence type="ECO:0000256" key="3">
    <source>
        <dbReference type="RuleBase" id="RU003560"/>
    </source>
</evidence>
<dbReference type="PIRSF" id="PIRSF000521">
    <property type="entry name" value="Transaminase_4ab_Lys_Orn"/>
    <property type="match status" value="1"/>
</dbReference>
<dbReference type="Gene3D" id="3.90.1150.10">
    <property type="entry name" value="Aspartate Aminotransferase, domain 1"/>
    <property type="match status" value="1"/>
</dbReference>
<dbReference type="Proteomes" id="UP001058860">
    <property type="component" value="Chromosome"/>
</dbReference>
<dbReference type="PANTHER" id="PTHR43094">
    <property type="entry name" value="AMINOTRANSFERASE"/>
    <property type="match status" value="1"/>
</dbReference>
<keyword evidence="4" id="KW-0808">Transferase</keyword>
<proteinExistence type="inferred from homology"/>
<evidence type="ECO:0000256" key="1">
    <source>
        <dbReference type="ARBA" id="ARBA00008954"/>
    </source>
</evidence>
<gene>
    <name evidence="4" type="ORF">LRS13_25245</name>
</gene>
<comment type="similarity">
    <text evidence="1 3">Belongs to the class-III pyridoxal-phosphate-dependent aminotransferase family.</text>
</comment>
<accession>A0ABY5PGZ3</accession>
<sequence length="420" mass="43357">MRGSELNALWHPFADMGAVDGARLVITRGEGPWVFGEDGTRYLDGTAALWYANLGHGRREIADAVARQMRELDAYSIFGDFANPPALELADRLAALMPAPGAKVFLGSGGGDAIDTAAKVARRHFAELGQPDRVHLIGRGHGYHGTHGIGTSIGGIPANLAGFGPMLEHASSVPHDDAAALEAEIVRVGPDRVAAFFCEPVIGAGGVHLPPDGYLEAVAEICARHGVLFVADCVICAFGRLGTWLGIDRWPVTPDMVTIAKGVTSGTLPLGAVLVAADVAAPFFPGEAGAPVLRHGPTYAGHPACCAAALAALDLYERDDVIARGRELEAPLAEALAPLAGHELVGEVRAGTGFLAGVEFDADALAAEPGLPGRLQLAARERGVLVRPLGRGVAVSPPLVCGQEEIDVLAAALAEGLAAL</sequence>
<dbReference type="Pfam" id="PF00202">
    <property type="entry name" value="Aminotran_3"/>
    <property type="match status" value="1"/>
</dbReference>
<organism evidence="4 5">
    <name type="scientific">Svornostia abyssi</name>
    <dbReference type="NCBI Taxonomy" id="2898438"/>
    <lineage>
        <taxon>Bacteria</taxon>
        <taxon>Bacillati</taxon>
        <taxon>Actinomycetota</taxon>
        <taxon>Thermoleophilia</taxon>
        <taxon>Solirubrobacterales</taxon>
        <taxon>Baekduiaceae</taxon>
        <taxon>Svornostia</taxon>
    </lineage>
</organism>
<dbReference type="GO" id="GO:0008483">
    <property type="term" value="F:transaminase activity"/>
    <property type="evidence" value="ECO:0007669"/>
    <property type="project" value="UniProtKB-KW"/>
</dbReference>
<evidence type="ECO:0000313" key="5">
    <source>
        <dbReference type="Proteomes" id="UP001058860"/>
    </source>
</evidence>
<dbReference type="InterPro" id="IPR005814">
    <property type="entry name" value="Aminotrans_3"/>
</dbReference>
<dbReference type="InterPro" id="IPR015422">
    <property type="entry name" value="PyrdxlP-dep_Trfase_small"/>
</dbReference>
<name>A0ABY5PGZ3_9ACTN</name>
<evidence type="ECO:0000256" key="2">
    <source>
        <dbReference type="ARBA" id="ARBA00022898"/>
    </source>
</evidence>